<protein>
    <recommendedName>
        <fullName evidence="3">Right handed beta helix domain-containing protein</fullName>
    </recommendedName>
</protein>
<feature type="domain" description="Right handed beta helix" evidence="3">
    <location>
        <begin position="292"/>
        <end position="421"/>
    </location>
</feature>
<reference evidence="4 5" key="1">
    <citation type="submission" date="2019-07" db="EMBL/GenBank/DDBJ databases">
        <authorList>
            <person name="Park Y.J."/>
            <person name="Jeong S.E."/>
            <person name="Jung H.S."/>
        </authorList>
    </citation>
    <scope>NUCLEOTIDE SEQUENCE [LARGE SCALE GENOMIC DNA]</scope>
    <source>
        <strain evidence="5">P16(2019)</strain>
    </source>
</reference>
<dbReference type="InterPro" id="IPR051550">
    <property type="entry name" value="SCF-Subunits/Alg-Epimerases"/>
</dbReference>
<organism evidence="4 5">
    <name type="scientific">Alkalicoccobacillus porphyridii</name>
    <dbReference type="NCBI Taxonomy" id="2597270"/>
    <lineage>
        <taxon>Bacteria</taxon>
        <taxon>Bacillati</taxon>
        <taxon>Bacillota</taxon>
        <taxon>Bacilli</taxon>
        <taxon>Bacillales</taxon>
        <taxon>Bacillaceae</taxon>
        <taxon>Alkalicoccobacillus</taxon>
    </lineage>
</organism>
<dbReference type="InterPro" id="IPR039448">
    <property type="entry name" value="Beta_helix"/>
</dbReference>
<dbReference type="Proteomes" id="UP000318521">
    <property type="component" value="Unassembled WGS sequence"/>
</dbReference>
<dbReference type="Gene3D" id="2.160.20.10">
    <property type="entry name" value="Single-stranded right-handed beta-helix, Pectin lyase-like"/>
    <property type="match status" value="3"/>
</dbReference>
<dbReference type="InterPro" id="IPR012334">
    <property type="entry name" value="Pectin_lyas_fold"/>
</dbReference>
<dbReference type="PANTHER" id="PTHR22990">
    <property type="entry name" value="F-BOX ONLY PROTEIN"/>
    <property type="match status" value="1"/>
</dbReference>
<dbReference type="EMBL" id="VLXZ01000019">
    <property type="protein sequence ID" value="TSB44790.1"/>
    <property type="molecule type" value="Genomic_DNA"/>
</dbReference>
<keyword evidence="1" id="KW-0677">Repeat</keyword>
<comment type="caution">
    <text evidence="4">The sequence shown here is derived from an EMBL/GenBank/DDBJ whole genome shotgun (WGS) entry which is preliminary data.</text>
</comment>
<gene>
    <name evidence="4" type="ORF">FN960_19495</name>
</gene>
<dbReference type="OrthoDB" id="43948at2"/>
<dbReference type="AlphaFoldDB" id="A0A553ZTJ9"/>
<proteinExistence type="predicted"/>
<keyword evidence="5" id="KW-1185">Reference proteome</keyword>
<evidence type="ECO:0000313" key="4">
    <source>
        <dbReference type="EMBL" id="TSB44790.1"/>
    </source>
</evidence>
<evidence type="ECO:0000259" key="3">
    <source>
        <dbReference type="Pfam" id="PF13229"/>
    </source>
</evidence>
<dbReference type="RefSeq" id="WP_143850552.1">
    <property type="nucleotide sequence ID" value="NZ_VLXZ01000019.1"/>
</dbReference>
<dbReference type="PANTHER" id="PTHR22990:SF15">
    <property type="entry name" value="F-BOX ONLY PROTEIN 10"/>
    <property type="match status" value="1"/>
</dbReference>
<evidence type="ECO:0000313" key="5">
    <source>
        <dbReference type="Proteomes" id="UP000318521"/>
    </source>
</evidence>
<dbReference type="SUPFAM" id="SSF51126">
    <property type="entry name" value="Pectin lyase-like"/>
    <property type="match status" value="2"/>
</dbReference>
<evidence type="ECO:0000256" key="2">
    <source>
        <dbReference type="SAM" id="Coils"/>
    </source>
</evidence>
<feature type="coiled-coil region" evidence="2">
    <location>
        <begin position="535"/>
        <end position="586"/>
    </location>
</feature>
<sequence>MKDITVSQKILSKYKQLQQALEVAEDGDSIRLEQGLYKGIFTIDKSITITGIGHKDEVILQGSIHIKNTAVTSVSNLTIQDGKTGVLVEEDSSITLTGCDINRMKSSAVTVRKGSRAALREVIMQRNHHAVLCDGKVSLLYCALSKQRDVQVKLTNNGRMVLKHSHIFQGAKEAVTLLDTSQMMMEDCSVYGHAGPQPQISVNEHTSLSVTSSTVYEGEAGGITVIGGRLLVKDSELYRNHQQQILLVDCEALIKNSYLHSGDIGCNVQDGTILKVEQTRFVAHLQAQLRVNGGQVKAKQCSILSGNGNAVLISSSGEAVLSDSEVAGHHLPQVCVSEQGNILIERCAIHHGEHYGVWLTEQSSATILQSNVYQHQQIQIVVAEQSFLEMDATSVYEGYENGLHLLEESKAHITNCEFARHGHEFPQVIIRRADPTFVNCTLQESASNGMWFIEEAKGRVENCRFIQHGLAQLEITEGSTPVITGAAILEGGDCAIHIHEAGPYIENCSYTDNTASIILEGDCPAEIIGEGAEALSDYAEQKREAAERLANMDEKTMERLQKSQELAEKEAKTAEIVGLVEELERRLGKGY</sequence>
<name>A0A553ZTJ9_9BACI</name>
<evidence type="ECO:0000256" key="1">
    <source>
        <dbReference type="ARBA" id="ARBA00022737"/>
    </source>
</evidence>
<dbReference type="InterPro" id="IPR011050">
    <property type="entry name" value="Pectin_lyase_fold/virulence"/>
</dbReference>
<feature type="domain" description="Right handed beta helix" evidence="3">
    <location>
        <begin position="64"/>
        <end position="193"/>
    </location>
</feature>
<accession>A0A553ZTJ9</accession>
<dbReference type="Pfam" id="PF13229">
    <property type="entry name" value="Beta_helix"/>
    <property type="match status" value="2"/>
</dbReference>
<keyword evidence="2" id="KW-0175">Coiled coil</keyword>